<dbReference type="EMBL" id="VMNK01000003">
    <property type="protein sequence ID" value="TVO59128.1"/>
    <property type="molecule type" value="Genomic_DNA"/>
</dbReference>
<comment type="caution">
    <text evidence="6">The sequence shown here is derived from an EMBL/GenBank/DDBJ whole genome shotgun (WGS) entry which is preliminary data.</text>
</comment>
<accession>A0A557R1U7</accession>
<dbReference type="InterPro" id="IPR022441">
    <property type="entry name" value="Para_beta_helix_rpt-2"/>
</dbReference>
<dbReference type="InterPro" id="IPR012334">
    <property type="entry name" value="Pectin_lyas_fold"/>
</dbReference>
<dbReference type="InterPro" id="IPR026464">
    <property type="entry name" value="NosD_copper_fam"/>
</dbReference>
<dbReference type="InterPro" id="IPR006626">
    <property type="entry name" value="PbH1"/>
</dbReference>
<evidence type="ECO:0000256" key="2">
    <source>
        <dbReference type="ARBA" id="ARBA00022737"/>
    </source>
</evidence>
<dbReference type="NCBIfam" id="TIGR03804">
    <property type="entry name" value="para_beta_helix"/>
    <property type="match status" value="1"/>
</dbReference>
<name>A0A557R1U7_9RHOO</name>
<dbReference type="InterPro" id="IPR007742">
    <property type="entry name" value="NosD_dom"/>
</dbReference>
<evidence type="ECO:0000313" key="9">
    <source>
        <dbReference type="Proteomes" id="UP000319502"/>
    </source>
</evidence>
<feature type="region of interest" description="Disordered" evidence="4">
    <location>
        <begin position="1"/>
        <end position="31"/>
    </location>
</feature>
<protein>
    <submittedName>
        <fullName evidence="6">Nitrous oxide reductase family maturation protein NosD</fullName>
    </submittedName>
</protein>
<dbReference type="EMBL" id="VMNI01000003">
    <property type="protein sequence ID" value="TVO79321.1"/>
    <property type="molecule type" value="Genomic_DNA"/>
</dbReference>
<dbReference type="Gene3D" id="2.160.20.10">
    <property type="entry name" value="Single-stranded right-handed beta-helix, Pectin lyase-like"/>
    <property type="match status" value="1"/>
</dbReference>
<dbReference type="InterPro" id="IPR051550">
    <property type="entry name" value="SCF-Subunits/Alg-Epimerases"/>
</dbReference>
<evidence type="ECO:0000313" key="7">
    <source>
        <dbReference type="EMBL" id="TVO79321.1"/>
    </source>
</evidence>
<evidence type="ECO:0000259" key="5">
    <source>
        <dbReference type="Pfam" id="PF05048"/>
    </source>
</evidence>
<dbReference type="NCBIfam" id="TIGR04247">
    <property type="entry name" value="NosD_copper_fam"/>
    <property type="match status" value="1"/>
</dbReference>
<feature type="domain" description="Periplasmic copper-binding protein NosD beta helix" evidence="5">
    <location>
        <begin position="148"/>
        <end position="348"/>
    </location>
</feature>
<dbReference type="OrthoDB" id="9767990at2"/>
<dbReference type="SMART" id="SM00710">
    <property type="entry name" value="PbH1"/>
    <property type="match status" value="8"/>
</dbReference>
<evidence type="ECO:0000256" key="1">
    <source>
        <dbReference type="ARBA" id="ARBA00004906"/>
    </source>
</evidence>
<evidence type="ECO:0000313" key="6">
    <source>
        <dbReference type="EMBL" id="TVO59128.1"/>
    </source>
</evidence>
<proteinExistence type="predicted"/>
<dbReference type="PANTHER" id="PTHR22990">
    <property type="entry name" value="F-BOX ONLY PROTEIN"/>
    <property type="match status" value="1"/>
</dbReference>
<dbReference type="InterPro" id="IPR011050">
    <property type="entry name" value="Pectin_lyase_fold/virulence"/>
</dbReference>
<dbReference type="PANTHER" id="PTHR22990:SF15">
    <property type="entry name" value="F-BOX ONLY PROTEIN 10"/>
    <property type="match status" value="1"/>
</dbReference>
<dbReference type="Pfam" id="PF05048">
    <property type="entry name" value="NosD"/>
    <property type="match status" value="1"/>
</dbReference>
<dbReference type="SUPFAM" id="SSF51126">
    <property type="entry name" value="Pectin lyase-like"/>
    <property type="match status" value="1"/>
</dbReference>
<reference evidence="8 9" key="1">
    <citation type="submission" date="2019-07" db="EMBL/GenBank/DDBJ databases">
        <title>The pathways for chlorine oxyanion respiration interact through the shared metabolite chlorate.</title>
        <authorList>
            <person name="Barnum T.P."/>
            <person name="Cheng Y."/>
            <person name="Hill K.A."/>
            <person name="Lucas L.N."/>
            <person name="Carlson H.K."/>
            <person name="Coates J.D."/>
        </authorList>
    </citation>
    <scope>NUCLEOTIDE SEQUENCE [LARGE SCALE GENOMIC DNA]</scope>
    <source>
        <strain evidence="7 8">SFB-1</strain>
        <strain evidence="6 9">SFB-3</strain>
    </source>
</reference>
<dbReference type="Proteomes" id="UP000319502">
    <property type="component" value="Unassembled WGS sequence"/>
</dbReference>
<evidence type="ECO:0000256" key="4">
    <source>
        <dbReference type="SAM" id="MobiDB-lite"/>
    </source>
</evidence>
<keyword evidence="3" id="KW-0833">Ubl conjugation pathway</keyword>
<evidence type="ECO:0000256" key="3">
    <source>
        <dbReference type="ARBA" id="ARBA00022786"/>
    </source>
</evidence>
<gene>
    <name evidence="6" type="primary">nosD</name>
    <name evidence="7" type="ORF">FHP89_03480</name>
    <name evidence="6" type="ORF">FHP91_03090</name>
</gene>
<organism evidence="6 9">
    <name type="scientific">Denitromonas halophila</name>
    <dbReference type="NCBI Taxonomy" id="1629404"/>
    <lineage>
        <taxon>Bacteria</taxon>
        <taxon>Pseudomonadati</taxon>
        <taxon>Pseudomonadota</taxon>
        <taxon>Betaproteobacteria</taxon>
        <taxon>Rhodocyclales</taxon>
        <taxon>Zoogloeaceae</taxon>
        <taxon>Denitromonas</taxon>
    </lineage>
</organism>
<evidence type="ECO:0000313" key="8">
    <source>
        <dbReference type="Proteomes" id="UP000318349"/>
    </source>
</evidence>
<keyword evidence="9" id="KW-1185">Reference proteome</keyword>
<dbReference type="Proteomes" id="UP000318349">
    <property type="component" value="Unassembled WGS sequence"/>
</dbReference>
<dbReference type="AlphaFoldDB" id="A0A557R1U7"/>
<comment type="pathway">
    <text evidence="1">Protein modification; protein ubiquitination.</text>
</comment>
<keyword evidence="2" id="KW-0677">Repeat</keyword>
<sequence length="420" mass="45743">MEKEAPSESAADSWGDSSRPAPKPTAPNRTDMPWFQTLVDAAPVGSVLKVPPGDYAGPVLVDKTLTIEGDGKVVIHGGGSGTVMVVQAAGVTLRGLHLTGSGGSHDSDDACLNVRGQHGLFESIRMDDCLFGVDLKQANHNTLRNSYISSKPAELGLRGDGIRLWSSHHNLVEGNEVVDSRDVVAWYSNDNIFRNNLGRRSRYSLHFMFANRNLVEGNKYYENSVGVYVMYAGYSTIRNNVISQANGATGMAVGMKEASDVIIEGNEIIYCAVGIGSDISPFEPDSTVTIRGNRIAYNGIGIQFTSDIGGTEVSGNVFEGNLSQIAVGGAGAATKSKWHGNYWDDYQGFDRNTDRVGDTPYELYAFTDQLWMEQPYARFFKNAPMLEALDFLERLAPFTSPVLLLKDDAPLFYNPKEARS</sequence>